<dbReference type="CDD" id="cd17929">
    <property type="entry name" value="DEXHc_priA"/>
    <property type="match status" value="1"/>
</dbReference>
<dbReference type="Pfam" id="PF00270">
    <property type="entry name" value="DEAD"/>
    <property type="match status" value="1"/>
</dbReference>
<feature type="binding site" evidence="12">
    <location>
        <position position="398"/>
    </location>
    <ligand>
        <name>Zn(2+)</name>
        <dbReference type="ChEBI" id="CHEBI:29105"/>
        <label>2</label>
    </ligand>
</feature>
<keyword evidence="4 12" id="KW-0547">Nucleotide-binding</keyword>
<evidence type="ECO:0000259" key="14">
    <source>
        <dbReference type="PROSITE" id="PS51194"/>
    </source>
</evidence>
<dbReference type="InterPro" id="IPR014001">
    <property type="entry name" value="Helicase_ATP-bd"/>
</dbReference>
<dbReference type="GO" id="GO:0006302">
    <property type="term" value="P:double-strand break repair"/>
    <property type="evidence" value="ECO:0007669"/>
    <property type="project" value="InterPro"/>
</dbReference>
<dbReference type="SMART" id="SM00490">
    <property type="entry name" value="HELICc"/>
    <property type="match status" value="1"/>
</dbReference>
<feature type="binding site" evidence="12">
    <location>
        <position position="392"/>
    </location>
    <ligand>
        <name>Zn(2+)</name>
        <dbReference type="ChEBI" id="CHEBI:29105"/>
        <label>1</label>
    </ligand>
</feature>
<dbReference type="PROSITE" id="PS51192">
    <property type="entry name" value="HELICASE_ATP_BIND_1"/>
    <property type="match status" value="1"/>
</dbReference>
<keyword evidence="2 12" id="KW-0235">DNA replication</keyword>
<dbReference type="Pfam" id="PF18319">
    <property type="entry name" value="Zn_ribbon_PriA"/>
    <property type="match status" value="1"/>
</dbReference>
<keyword evidence="8 12" id="KW-0067">ATP-binding</keyword>
<feature type="binding site" evidence="12">
    <location>
        <position position="432"/>
    </location>
    <ligand>
        <name>Zn(2+)</name>
        <dbReference type="ChEBI" id="CHEBI:29105"/>
        <label>1</label>
    </ligand>
</feature>
<reference evidence="16 17" key="1">
    <citation type="journal article" date="2018" name="Genome Biol. Evol.">
        <title>The Genome Sequence of "Candidatus Fokinia solitaria": Insights on Reductive Evolution in Rickettsiales.</title>
        <authorList>
            <person name="Floriano A.M."/>
            <person name="Castelli M."/>
            <person name="Krenek S."/>
            <person name="Berendonk T.U."/>
            <person name="Bazzocchi C."/>
            <person name="Petroni G."/>
            <person name="Sassera D."/>
        </authorList>
    </citation>
    <scope>NUCLEOTIDE SEQUENCE [LARGE SCALE GENOMIC DNA]</scope>
    <source>
        <strain evidence="16">Rio ETE_ALG 3VII</strain>
    </source>
</reference>
<dbReference type="GO" id="GO:0005524">
    <property type="term" value="F:ATP binding"/>
    <property type="evidence" value="ECO:0007669"/>
    <property type="project" value="UniProtKB-UniRule"/>
</dbReference>
<evidence type="ECO:0000256" key="1">
    <source>
        <dbReference type="ARBA" id="ARBA00022515"/>
    </source>
</evidence>
<dbReference type="GO" id="GO:0043138">
    <property type="term" value="F:3'-5' DNA helicase activity"/>
    <property type="evidence" value="ECO:0007669"/>
    <property type="project" value="UniProtKB-EC"/>
</dbReference>
<keyword evidence="7 12" id="KW-0862">Zinc</keyword>
<dbReference type="SMART" id="SM00487">
    <property type="entry name" value="DEXDc"/>
    <property type="match status" value="1"/>
</dbReference>
<dbReference type="InterPro" id="IPR041222">
    <property type="entry name" value="PriA_3primeBD"/>
</dbReference>
<dbReference type="AlphaFoldDB" id="A0A2U8BT72"/>
<dbReference type="InterPro" id="IPR027417">
    <property type="entry name" value="P-loop_NTPase"/>
</dbReference>
<dbReference type="PANTHER" id="PTHR30580">
    <property type="entry name" value="PRIMOSOMAL PROTEIN N"/>
    <property type="match status" value="1"/>
</dbReference>
<feature type="binding site" evidence="12">
    <location>
        <position position="401"/>
    </location>
    <ligand>
        <name>Zn(2+)</name>
        <dbReference type="ChEBI" id="CHEBI:29105"/>
        <label>2</label>
    </ligand>
</feature>
<feature type="binding site" evidence="12">
    <location>
        <position position="416"/>
    </location>
    <ligand>
        <name>Zn(2+)</name>
        <dbReference type="ChEBI" id="CHEBI:29105"/>
        <label>2</label>
    </ligand>
</feature>
<dbReference type="OrthoDB" id="9759544at2"/>
<keyword evidence="3 12" id="KW-0479">Metal-binding</keyword>
<dbReference type="InterPro" id="IPR040498">
    <property type="entry name" value="PriA_CRR"/>
</dbReference>
<evidence type="ECO:0000313" key="17">
    <source>
        <dbReference type="Proteomes" id="UP000244519"/>
    </source>
</evidence>
<dbReference type="GO" id="GO:0006269">
    <property type="term" value="P:DNA replication, synthesis of primer"/>
    <property type="evidence" value="ECO:0007669"/>
    <property type="project" value="UniProtKB-KW"/>
</dbReference>
<dbReference type="EMBL" id="CP025989">
    <property type="protein sequence ID" value="AWD33533.1"/>
    <property type="molecule type" value="Genomic_DNA"/>
</dbReference>
<comment type="catalytic activity">
    <reaction evidence="11 12">
        <text>ATP + H2O = ADP + phosphate + H(+)</text>
        <dbReference type="Rhea" id="RHEA:13065"/>
        <dbReference type="ChEBI" id="CHEBI:15377"/>
        <dbReference type="ChEBI" id="CHEBI:15378"/>
        <dbReference type="ChEBI" id="CHEBI:30616"/>
        <dbReference type="ChEBI" id="CHEBI:43474"/>
        <dbReference type="ChEBI" id="CHEBI:456216"/>
        <dbReference type="EC" id="5.6.2.4"/>
    </reaction>
</comment>
<feature type="domain" description="Helicase C-terminal" evidence="14">
    <location>
        <begin position="360"/>
        <end position="582"/>
    </location>
</feature>
<evidence type="ECO:0000259" key="15">
    <source>
        <dbReference type="PROSITE" id="PS51501"/>
    </source>
</evidence>
<evidence type="ECO:0000256" key="10">
    <source>
        <dbReference type="ARBA" id="ARBA00023235"/>
    </source>
</evidence>
<feature type="domain" description="DNL-type" evidence="15">
    <location>
        <begin position="378"/>
        <end position="477"/>
    </location>
</feature>
<dbReference type="FunFam" id="3.40.50.300:FF:000489">
    <property type="entry name" value="Primosome assembly protein PriA"/>
    <property type="match status" value="1"/>
</dbReference>
<evidence type="ECO:0000256" key="7">
    <source>
        <dbReference type="ARBA" id="ARBA00022833"/>
    </source>
</evidence>
<protein>
    <recommendedName>
        <fullName evidence="12">Replication restart protein PriA</fullName>
    </recommendedName>
    <alternativeName>
        <fullName evidence="12">ATP-dependent DNA helicase PriA</fullName>
        <ecNumber evidence="12">5.6.2.4</ecNumber>
    </alternativeName>
    <alternativeName>
        <fullName evidence="12">DNA 3'-5' helicase PriA</fullName>
    </alternativeName>
</protein>
<dbReference type="InterPro" id="IPR005259">
    <property type="entry name" value="PriA"/>
</dbReference>
<dbReference type="SUPFAM" id="SSF52540">
    <property type="entry name" value="P-loop containing nucleoside triphosphate hydrolases"/>
    <property type="match status" value="1"/>
</dbReference>
<gene>
    <name evidence="12" type="primary">priA</name>
    <name evidence="16" type="ORF">Fsol_00757</name>
</gene>
<keyword evidence="17" id="KW-1185">Reference proteome</keyword>
<dbReference type="Pfam" id="PF17764">
    <property type="entry name" value="PriA_3primeBD"/>
    <property type="match status" value="1"/>
</dbReference>
<evidence type="ECO:0000256" key="11">
    <source>
        <dbReference type="ARBA" id="ARBA00048988"/>
    </source>
</evidence>
<name>A0A2U8BT72_9RICK</name>
<feature type="binding site" evidence="12">
    <location>
        <position position="419"/>
    </location>
    <ligand>
        <name>Zn(2+)</name>
        <dbReference type="ChEBI" id="CHEBI:29105"/>
        <label>2</label>
    </ligand>
</feature>
<feature type="domain" description="Helicase ATP-binding" evidence="13">
    <location>
        <begin position="150"/>
        <end position="320"/>
    </location>
</feature>
<evidence type="ECO:0000256" key="6">
    <source>
        <dbReference type="ARBA" id="ARBA00022806"/>
    </source>
</evidence>
<evidence type="ECO:0000256" key="5">
    <source>
        <dbReference type="ARBA" id="ARBA00022801"/>
    </source>
</evidence>
<dbReference type="GO" id="GO:0006310">
    <property type="term" value="P:DNA recombination"/>
    <property type="evidence" value="ECO:0007669"/>
    <property type="project" value="InterPro"/>
</dbReference>
<dbReference type="Gene3D" id="3.40.1440.60">
    <property type="entry name" value="PriA, 3(prime) DNA-binding domain"/>
    <property type="match status" value="1"/>
</dbReference>
<evidence type="ECO:0000256" key="9">
    <source>
        <dbReference type="ARBA" id="ARBA00023125"/>
    </source>
</evidence>
<dbReference type="KEGG" id="fso:Fsol_00757"/>
<dbReference type="GO" id="GO:0003677">
    <property type="term" value="F:DNA binding"/>
    <property type="evidence" value="ECO:0007669"/>
    <property type="project" value="UniProtKB-UniRule"/>
</dbReference>
<dbReference type="GO" id="GO:1990077">
    <property type="term" value="C:primosome complex"/>
    <property type="evidence" value="ECO:0007669"/>
    <property type="project" value="UniProtKB-UniRule"/>
</dbReference>
<dbReference type="Gene3D" id="3.40.50.300">
    <property type="entry name" value="P-loop containing nucleotide triphosphate hydrolases"/>
    <property type="match status" value="2"/>
</dbReference>
<dbReference type="HAMAP" id="MF_00983">
    <property type="entry name" value="PriA"/>
    <property type="match status" value="1"/>
</dbReference>
<dbReference type="GO" id="GO:0016887">
    <property type="term" value="F:ATP hydrolysis activity"/>
    <property type="evidence" value="ECO:0007669"/>
    <property type="project" value="RHEA"/>
</dbReference>
<sequence>MNANSFKEEMLYVNMILPIAVDTHFVYSVQSSKDNVLGRFAAVPFKNTTTIGLIISINNDKKHQFRIREAIKILHELPAVHSNMIRFLEATARYNMYPVGVFYKMILGGMHTKAHRIGKFKINKAETADDKLPQNISLSPQQMEIASSISANLQQYCVHVLHGVTGSGKTETYLNVAKKVIDSGKQVLVLLPEILLSTQLSARFKKYFGEIGIWHSEIKQSDRNATWHRVQRGYDDIPMIKFVAGARSALYLPMHNIGLIIVDEEHDTSFKQEENPLYQARDMAILRAKHHDIPIILSSATPSIQTLYNAFKNKYRYYELTQKYSLTDLPHIQIADIRKNALQSMLHSKQRALPIIHSESLQEMQRTLHRGEQVMLFINRRGYANILMCNSCGARIGCQRCNVPLTYHKAKNIVLCHYCGYHHSLQYSCPVCNDANGIRLYGLGIEKVKEELDKLLPDHESAFLSSDLTVNKSANILSKIENGEIKIIVGTQILSKGFHFPNLQLIVVIDSSGTPLISDIRALEKTYQNLYQLIGRAGREKSNAKIILQTHEPTHWFVQSIINMDYGNFVKQEIQNRESASMPPFTKLCTITVQHQNEKTALQLIDTVENTMRSTNNKYDVVIMGASECPIFRLNSMFRYRIILQSRRNMAIQNFLNDIFHKHPNIRKKIKIDIDPYSFI</sequence>
<dbReference type="InterPro" id="IPR011545">
    <property type="entry name" value="DEAD/DEAH_box_helicase_dom"/>
</dbReference>
<dbReference type="GO" id="GO:0008270">
    <property type="term" value="F:zinc ion binding"/>
    <property type="evidence" value="ECO:0007669"/>
    <property type="project" value="UniProtKB-UniRule"/>
</dbReference>
<evidence type="ECO:0000256" key="4">
    <source>
        <dbReference type="ARBA" id="ARBA00022741"/>
    </source>
</evidence>
<keyword evidence="9 12" id="KW-0238">DNA-binding</keyword>
<comment type="function">
    <text evidence="12">Initiates the restart of stalled replication forks, which reloads the replicative helicase on sites other than the origin of replication. Recognizes and binds to abandoned replication forks and remodels them to uncover a helicase loading site. Promotes assembly of the primosome at these replication forks.</text>
</comment>
<accession>A0A2U8BT72</accession>
<dbReference type="InterPro" id="IPR007853">
    <property type="entry name" value="Znf_DNL-typ"/>
</dbReference>
<dbReference type="Pfam" id="PF18074">
    <property type="entry name" value="PriA_C"/>
    <property type="match status" value="1"/>
</dbReference>
<comment type="similarity">
    <text evidence="12">Belongs to the helicase family. PriA subfamily.</text>
</comment>
<evidence type="ECO:0000259" key="13">
    <source>
        <dbReference type="PROSITE" id="PS51192"/>
    </source>
</evidence>
<feature type="binding site" evidence="12">
    <location>
        <position position="389"/>
    </location>
    <ligand>
        <name>Zn(2+)</name>
        <dbReference type="ChEBI" id="CHEBI:29105"/>
        <label>1</label>
    </ligand>
</feature>
<dbReference type="Proteomes" id="UP000244519">
    <property type="component" value="Chromosome"/>
</dbReference>
<evidence type="ECO:0000256" key="12">
    <source>
        <dbReference type="HAMAP-Rule" id="MF_00983"/>
    </source>
</evidence>
<dbReference type="NCBIfam" id="TIGR00595">
    <property type="entry name" value="priA"/>
    <property type="match status" value="1"/>
</dbReference>
<dbReference type="PROSITE" id="PS51501">
    <property type="entry name" value="ZF_DNL"/>
    <property type="match status" value="1"/>
</dbReference>
<dbReference type="PROSITE" id="PS51194">
    <property type="entry name" value="HELICASE_CTER"/>
    <property type="match status" value="1"/>
</dbReference>
<evidence type="ECO:0000256" key="8">
    <source>
        <dbReference type="ARBA" id="ARBA00022840"/>
    </source>
</evidence>
<organism evidence="16 17">
    <name type="scientific">Candidatus Fokinia solitaria</name>
    <dbReference type="NCBI Taxonomy" id="1802984"/>
    <lineage>
        <taxon>Bacteria</taxon>
        <taxon>Pseudomonadati</taxon>
        <taxon>Pseudomonadota</taxon>
        <taxon>Alphaproteobacteria</taxon>
        <taxon>Rickettsiales</taxon>
        <taxon>Candidatus Midichloriaceae</taxon>
        <taxon>Candidatus Fokinia</taxon>
    </lineage>
</organism>
<comment type="cofactor">
    <cofactor evidence="12">
        <name>Zn(2+)</name>
        <dbReference type="ChEBI" id="CHEBI:29105"/>
    </cofactor>
    <text evidence="12">Binds 2 zinc ions per subunit.</text>
</comment>
<comment type="subunit">
    <text evidence="12">Component of the replication restart primosome.</text>
</comment>
<feature type="binding site" evidence="12">
    <location>
        <position position="429"/>
    </location>
    <ligand>
        <name>Zn(2+)</name>
        <dbReference type="ChEBI" id="CHEBI:29105"/>
        <label>1</label>
    </ligand>
</feature>
<keyword evidence="10 12" id="KW-0413">Isomerase</keyword>
<proteinExistence type="inferred from homology"/>
<dbReference type="InterPro" id="IPR041236">
    <property type="entry name" value="PriA_C"/>
</dbReference>
<keyword evidence="1 12" id="KW-0639">Primosome</keyword>
<dbReference type="Pfam" id="PF00271">
    <property type="entry name" value="Helicase_C"/>
    <property type="match status" value="1"/>
</dbReference>
<dbReference type="InterPro" id="IPR042115">
    <property type="entry name" value="PriA_3primeBD_sf"/>
</dbReference>
<evidence type="ECO:0000256" key="2">
    <source>
        <dbReference type="ARBA" id="ARBA00022705"/>
    </source>
</evidence>
<comment type="catalytic activity">
    <reaction evidence="12">
        <text>Couples ATP hydrolysis with the unwinding of duplex DNA by translocating in the 3'-5' direction.</text>
        <dbReference type="EC" id="5.6.2.4"/>
    </reaction>
</comment>
<dbReference type="RefSeq" id="WP_108673537.1">
    <property type="nucleotide sequence ID" value="NZ_CP025989.1"/>
</dbReference>
<keyword evidence="6 12" id="KW-0347">Helicase</keyword>
<evidence type="ECO:0000256" key="3">
    <source>
        <dbReference type="ARBA" id="ARBA00022723"/>
    </source>
</evidence>
<dbReference type="GO" id="GO:0006270">
    <property type="term" value="P:DNA replication initiation"/>
    <property type="evidence" value="ECO:0007669"/>
    <property type="project" value="TreeGrafter"/>
</dbReference>
<evidence type="ECO:0000313" key="16">
    <source>
        <dbReference type="EMBL" id="AWD33533.1"/>
    </source>
</evidence>
<dbReference type="InterPro" id="IPR001650">
    <property type="entry name" value="Helicase_C-like"/>
</dbReference>
<dbReference type="EC" id="5.6.2.4" evidence="12"/>
<keyword evidence="5 12" id="KW-0378">Hydrolase</keyword>
<dbReference type="PANTHER" id="PTHR30580:SF0">
    <property type="entry name" value="PRIMOSOMAL PROTEIN N"/>
    <property type="match status" value="1"/>
</dbReference>